<reference evidence="4 5" key="1">
    <citation type="journal article" date="2015" name="Genome Announc.">
        <title>Expanding the biotechnology potential of lactobacilli through comparative genomics of 213 strains and associated genera.</title>
        <authorList>
            <person name="Sun Z."/>
            <person name="Harris H.M."/>
            <person name="McCann A."/>
            <person name="Guo C."/>
            <person name="Argimon S."/>
            <person name="Zhang W."/>
            <person name="Yang X."/>
            <person name="Jeffery I.B."/>
            <person name="Cooney J.C."/>
            <person name="Kagawa T.F."/>
            <person name="Liu W."/>
            <person name="Song Y."/>
            <person name="Salvetti E."/>
            <person name="Wrobel A."/>
            <person name="Rasinkangas P."/>
            <person name="Parkhill J."/>
            <person name="Rea M.C."/>
            <person name="O'Sullivan O."/>
            <person name="Ritari J."/>
            <person name="Douillard F.P."/>
            <person name="Paul Ross R."/>
            <person name="Yang R."/>
            <person name="Briner A.E."/>
            <person name="Felis G.E."/>
            <person name="de Vos W.M."/>
            <person name="Barrangou R."/>
            <person name="Klaenhammer T.R."/>
            <person name="Caufield P.W."/>
            <person name="Cui Y."/>
            <person name="Zhang H."/>
            <person name="O'Toole P.W."/>
        </authorList>
    </citation>
    <scope>NUCLEOTIDE SEQUENCE [LARGE SCALE GENOMIC DNA]</scope>
    <source>
        <strain evidence="4 5">DSM 7090</strain>
    </source>
</reference>
<gene>
    <name evidence="4" type="ORF">IV60_GL000201</name>
</gene>
<dbReference type="PROSITE" id="PS50977">
    <property type="entry name" value="HTH_TETR_2"/>
    <property type="match status" value="1"/>
</dbReference>
<sequence length="242" mass="26194">MSKKDINALEETAAHIVAVHAQAHEFVHEAIVAASHRKDERRTKKSVETRKRIMSVATKIMVERGSTDFKMSEVSSQAQLSKGALYYYFADKDSLVQAIFDSSVDDLAEEVTRVSTGTSVSIDSLRAILKELASQIMPGSPLVLALVSKFASSKGDLISNVDSHLSRVIMFLSAQLEQGKQEGFIQEDADTRLAACAIVGSLVLSAIGFMGGTHYELTVDELVTKLLSMVLKGVGTQSEVSV</sequence>
<organism evidence="4 5">
    <name type="scientific">Lancefieldella rimae</name>
    <dbReference type="NCBI Taxonomy" id="1383"/>
    <lineage>
        <taxon>Bacteria</taxon>
        <taxon>Bacillati</taxon>
        <taxon>Actinomycetota</taxon>
        <taxon>Coriobacteriia</taxon>
        <taxon>Coriobacteriales</taxon>
        <taxon>Atopobiaceae</taxon>
        <taxon>Lancefieldella</taxon>
    </lineage>
</organism>
<protein>
    <submittedName>
        <fullName evidence="4">Transcriptional regulator, TetR family protein</fullName>
    </submittedName>
</protein>
<feature type="DNA-binding region" description="H-T-H motif" evidence="2">
    <location>
        <begin position="70"/>
        <end position="89"/>
    </location>
</feature>
<dbReference type="InterPro" id="IPR050624">
    <property type="entry name" value="HTH-type_Tx_Regulator"/>
</dbReference>
<dbReference type="Gene3D" id="1.10.10.60">
    <property type="entry name" value="Homeodomain-like"/>
    <property type="match status" value="1"/>
</dbReference>
<dbReference type="SUPFAM" id="SSF46689">
    <property type="entry name" value="Homeodomain-like"/>
    <property type="match status" value="1"/>
</dbReference>
<dbReference type="EMBL" id="JQCP01000001">
    <property type="protein sequence ID" value="KRO03025.1"/>
    <property type="molecule type" value="Genomic_DNA"/>
</dbReference>
<dbReference type="InterPro" id="IPR001647">
    <property type="entry name" value="HTH_TetR"/>
</dbReference>
<comment type="caution">
    <text evidence="4">The sequence shown here is derived from an EMBL/GenBank/DDBJ whole genome shotgun (WGS) entry which is preliminary data.</text>
</comment>
<keyword evidence="5" id="KW-1185">Reference proteome</keyword>
<dbReference type="PANTHER" id="PTHR43479:SF11">
    <property type="entry name" value="ACREF_ENVCD OPERON REPRESSOR-RELATED"/>
    <property type="match status" value="1"/>
</dbReference>
<dbReference type="InterPro" id="IPR009057">
    <property type="entry name" value="Homeodomain-like_sf"/>
</dbReference>
<evidence type="ECO:0000256" key="2">
    <source>
        <dbReference type="PROSITE-ProRule" id="PRU00335"/>
    </source>
</evidence>
<dbReference type="SUPFAM" id="SSF48498">
    <property type="entry name" value="Tetracyclin repressor-like, C-terminal domain"/>
    <property type="match status" value="1"/>
</dbReference>
<name>A0ABR5Q1Z5_9ACTN</name>
<proteinExistence type="predicted"/>
<dbReference type="Proteomes" id="UP000051927">
    <property type="component" value="Unassembled WGS sequence"/>
</dbReference>
<feature type="domain" description="HTH tetR-type" evidence="3">
    <location>
        <begin position="47"/>
        <end position="107"/>
    </location>
</feature>
<dbReference type="RefSeq" id="WP_003148616.1">
    <property type="nucleotide sequence ID" value="NZ_CAUPIQ010000001.1"/>
</dbReference>
<dbReference type="PANTHER" id="PTHR43479">
    <property type="entry name" value="ACREF/ENVCD OPERON REPRESSOR-RELATED"/>
    <property type="match status" value="1"/>
</dbReference>
<evidence type="ECO:0000256" key="1">
    <source>
        <dbReference type="ARBA" id="ARBA00023125"/>
    </source>
</evidence>
<keyword evidence="1 2" id="KW-0238">DNA-binding</keyword>
<accession>A0ABR5Q1Z5</accession>
<dbReference type="Gene3D" id="1.10.357.10">
    <property type="entry name" value="Tetracycline Repressor, domain 2"/>
    <property type="match status" value="1"/>
</dbReference>
<dbReference type="PRINTS" id="PR00455">
    <property type="entry name" value="HTHTETR"/>
</dbReference>
<evidence type="ECO:0000313" key="5">
    <source>
        <dbReference type="Proteomes" id="UP000051927"/>
    </source>
</evidence>
<dbReference type="GeneID" id="84904150"/>
<dbReference type="InterPro" id="IPR036271">
    <property type="entry name" value="Tet_transcr_reg_TetR-rel_C_sf"/>
</dbReference>
<evidence type="ECO:0000313" key="4">
    <source>
        <dbReference type="EMBL" id="KRO03025.1"/>
    </source>
</evidence>
<evidence type="ECO:0000259" key="3">
    <source>
        <dbReference type="PROSITE" id="PS50977"/>
    </source>
</evidence>
<dbReference type="Pfam" id="PF00440">
    <property type="entry name" value="TetR_N"/>
    <property type="match status" value="1"/>
</dbReference>